<sequence length="305" mass="34450">MLFQYVAFLAVCAASASPNPCLHKGCPLKGGLNLRDVKRMTSSRPNILNNSNNLNILQWNILYDKVKNTSDSWLFRKDFVCDYINAVNPDIMGLQEVMESQLVELQQCLPHYHIFGEQRDSVPNALYNPILVKRSPKMRVTRTGTFWLSLIPDIKGSKAPTSKEPRICTWVEIDNGSTKPFIVATTHLAWRSQKTAANQISILIQHLQSNILQDAKQPLVVTGDFNWESNSTVYATMKEAGFSNTMLDSQFVFPALTALPPYPGLIDYVWQQGFNSLFSATLMDNRPDNGRYLSDHRPVLAILRV</sequence>
<dbReference type="PANTHER" id="PTHR12121">
    <property type="entry name" value="CARBON CATABOLITE REPRESSOR PROTEIN 4"/>
    <property type="match status" value="1"/>
</dbReference>
<name>A0A7M5UZC5_9CNID</name>
<dbReference type="PANTHER" id="PTHR12121:SF36">
    <property type="entry name" value="ENDONUCLEASE_EXONUCLEASE_PHOSPHATASE DOMAIN-CONTAINING PROTEIN"/>
    <property type="match status" value="1"/>
</dbReference>
<feature type="domain" description="Endonuclease/exonuclease/phosphatase" evidence="2">
    <location>
        <begin position="57"/>
        <end position="296"/>
    </location>
</feature>
<organism evidence="3 4">
    <name type="scientific">Clytia hemisphaerica</name>
    <dbReference type="NCBI Taxonomy" id="252671"/>
    <lineage>
        <taxon>Eukaryota</taxon>
        <taxon>Metazoa</taxon>
        <taxon>Cnidaria</taxon>
        <taxon>Hydrozoa</taxon>
        <taxon>Hydroidolina</taxon>
        <taxon>Leptothecata</taxon>
        <taxon>Obeliida</taxon>
        <taxon>Clytiidae</taxon>
        <taxon>Clytia</taxon>
    </lineage>
</organism>
<dbReference type="OrthoDB" id="276515at2759"/>
<keyword evidence="1" id="KW-0732">Signal</keyword>
<dbReference type="SUPFAM" id="SSF56219">
    <property type="entry name" value="DNase I-like"/>
    <property type="match status" value="1"/>
</dbReference>
<dbReference type="AlphaFoldDB" id="A0A7M5UZC5"/>
<protein>
    <recommendedName>
        <fullName evidence="2">Endonuclease/exonuclease/phosphatase domain-containing protein</fullName>
    </recommendedName>
</protein>
<evidence type="ECO:0000259" key="2">
    <source>
        <dbReference type="Pfam" id="PF03372"/>
    </source>
</evidence>
<feature type="signal peptide" evidence="1">
    <location>
        <begin position="1"/>
        <end position="16"/>
    </location>
</feature>
<dbReference type="GeneID" id="136809509"/>
<dbReference type="Gene3D" id="3.60.10.10">
    <property type="entry name" value="Endonuclease/exonuclease/phosphatase"/>
    <property type="match status" value="1"/>
</dbReference>
<dbReference type="InterPro" id="IPR036691">
    <property type="entry name" value="Endo/exonu/phosph_ase_sf"/>
</dbReference>
<feature type="chain" id="PRO_5029612566" description="Endonuclease/exonuclease/phosphatase domain-containing protein" evidence="1">
    <location>
        <begin position="17"/>
        <end position="305"/>
    </location>
</feature>
<dbReference type="Proteomes" id="UP000594262">
    <property type="component" value="Unplaced"/>
</dbReference>
<dbReference type="RefSeq" id="XP_066922149.1">
    <property type="nucleotide sequence ID" value="XM_067066048.1"/>
</dbReference>
<accession>A0A7M5UZC5</accession>
<reference evidence="3" key="1">
    <citation type="submission" date="2021-01" db="UniProtKB">
        <authorList>
            <consortium name="EnsemblMetazoa"/>
        </authorList>
    </citation>
    <scope>IDENTIFICATION</scope>
</reference>
<proteinExistence type="predicted"/>
<keyword evidence="4" id="KW-1185">Reference proteome</keyword>
<dbReference type="EnsemblMetazoa" id="CLYHEMT000769.1">
    <property type="protein sequence ID" value="CLYHEMP000769.1"/>
    <property type="gene ID" value="CLYHEMG000769"/>
</dbReference>
<dbReference type="InterPro" id="IPR050410">
    <property type="entry name" value="CCR4/nocturin_mRNA_transcr"/>
</dbReference>
<evidence type="ECO:0000256" key="1">
    <source>
        <dbReference type="SAM" id="SignalP"/>
    </source>
</evidence>
<dbReference type="GO" id="GO:0000175">
    <property type="term" value="F:3'-5'-RNA exonuclease activity"/>
    <property type="evidence" value="ECO:0007669"/>
    <property type="project" value="TreeGrafter"/>
</dbReference>
<dbReference type="InterPro" id="IPR005135">
    <property type="entry name" value="Endo/exonuclease/phosphatase"/>
</dbReference>
<dbReference type="Pfam" id="PF03372">
    <property type="entry name" value="Exo_endo_phos"/>
    <property type="match status" value="1"/>
</dbReference>
<evidence type="ECO:0000313" key="3">
    <source>
        <dbReference type="EnsemblMetazoa" id="CLYHEMP000769.1"/>
    </source>
</evidence>
<evidence type="ECO:0000313" key="4">
    <source>
        <dbReference type="Proteomes" id="UP000594262"/>
    </source>
</evidence>